<dbReference type="GO" id="GO:0042575">
    <property type="term" value="C:DNA polymerase complex"/>
    <property type="evidence" value="ECO:0007669"/>
    <property type="project" value="UniProtKB-ARBA"/>
</dbReference>
<dbReference type="GO" id="GO:0016787">
    <property type="term" value="F:hydrolase activity"/>
    <property type="evidence" value="ECO:0007669"/>
    <property type="project" value="UniProtKB-KW"/>
</dbReference>
<gene>
    <name evidence="4" type="ORF">ABMA28_005090</name>
</gene>
<comment type="caution">
    <text evidence="4">The sequence shown here is derived from an EMBL/GenBank/DDBJ whole genome shotgun (WGS) entry which is preliminary data.</text>
</comment>
<evidence type="ECO:0000259" key="2">
    <source>
        <dbReference type="PROSITE" id="PS50175"/>
    </source>
</evidence>
<evidence type="ECO:0000313" key="5">
    <source>
        <dbReference type="Proteomes" id="UP001549921"/>
    </source>
</evidence>
<dbReference type="InterPro" id="IPR041588">
    <property type="entry name" value="Integrase_H2C2"/>
</dbReference>
<evidence type="ECO:0008006" key="6">
    <source>
        <dbReference type="Google" id="ProtNLM"/>
    </source>
</evidence>
<dbReference type="InterPro" id="IPR036397">
    <property type="entry name" value="RNaseH_sf"/>
</dbReference>
<dbReference type="InterPro" id="IPR000477">
    <property type="entry name" value="RT_dom"/>
</dbReference>
<reference evidence="4 5" key="1">
    <citation type="submission" date="2024-06" db="EMBL/GenBank/DDBJ databases">
        <title>A chromosome-level genome assembly of beet webworm, Loxostege sticticalis.</title>
        <authorList>
            <person name="Zhang Y."/>
        </authorList>
    </citation>
    <scope>NUCLEOTIDE SEQUENCE [LARGE SCALE GENOMIC DNA]</scope>
    <source>
        <strain evidence="4">AQ028</strain>
        <tissue evidence="4">Male pupae</tissue>
    </source>
</reference>
<name>A0ABD0SP81_LOXSC</name>
<organism evidence="4 5">
    <name type="scientific">Loxostege sticticalis</name>
    <name type="common">Beet webworm moth</name>
    <dbReference type="NCBI Taxonomy" id="481309"/>
    <lineage>
        <taxon>Eukaryota</taxon>
        <taxon>Metazoa</taxon>
        <taxon>Ecdysozoa</taxon>
        <taxon>Arthropoda</taxon>
        <taxon>Hexapoda</taxon>
        <taxon>Insecta</taxon>
        <taxon>Pterygota</taxon>
        <taxon>Neoptera</taxon>
        <taxon>Endopterygota</taxon>
        <taxon>Lepidoptera</taxon>
        <taxon>Glossata</taxon>
        <taxon>Ditrysia</taxon>
        <taxon>Pyraloidea</taxon>
        <taxon>Crambidae</taxon>
        <taxon>Pyraustinae</taxon>
        <taxon>Loxostege</taxon>
    </lineage>
</organism>
<dbReference type="GO" id="GO:0071897">
    <property type="term" value="P:DNA biosynthetic process"/>
    <property type="evidence" value="ECO:0007669"/>
    <property type="project" value="UniProtKB-ARBA"/>
</dbReference>
<evidence type="ECO:0000256" key="1">
    <source>
        <dbReference type="ARBA" id="ARBA00022801"/>
    </source>
</evidence>
<dbReference type="Gene3D" id="3.30.420.10">
    <property type="entry name" value="Ribonuclease H-like superfamily/Ribonuclease H"/>
    <property type="match status" value="1"/>
</dbReference>
<evidence type="ECO:0000259" key="3">
    <source>
        <dbReference type="PROSITE" id="PS50994"/>
    </source>
</evidence>
<dbReference type="Pfam" id="PF00078">
    <property type="entry name" value="RVT_1"/>
    <property type="match status" value="1"/>
</dbReference>
<dbReference type="InterPro" id="IPR001584">
    <property type="entry name" value="Integrase_cat-core"/>
</dbReference>
<keyword evidence="1" id="KW-0378">Hydrolase</keyword>
<dbReference type="Pfam" id="PF05380">
    <property type="entry name" value="Peptidase_A17"/>
    <property type="match status" value="1"/>
</dbReference>
<dbReference type="PROSITE" id="PS50994">
    <property type="entry name" value="INTEGRASE"/>
    <property type="match status" value="1"/>
</dbReference>
<evidence type="ECO:0000313" key="4">
    <source>
        <dbReference type="EMBL" id="KAL0821649.1"/>
    </source>
</evidence>
<dbReference type="InterPro" id="IPR012337">
    <property type="entry name" value="RNaseH-like_sf"/>
</dbReference>
<proteinExistence type="predicted"/>
<dbReference type="InterPro" id="IPR021109">
    <property type="entry name" value="Peptidase_aspartic_dom_sf"/>
</dbReference>
<sequence length="1734" mass="198514">MDALIKFQEELHTRIVKAQTNFSKSPKERITRQYVEGRLELLDQMWLKFSSGHEKLMCSFSDEIIDSQYSKNDIYESTEEVYFEYKVTLKTVLAKFNIDKPTPVASTSSNCSSKSCDVKLPKVNIPKFSGKYSEWNTFRDLFTSLIKNNKNLENVQKLLYLKGYLCGEAEQLLNNIPISDDNFQRCWKLLEDRYNNKKYICHHILKRLFSQRNILNESANSLKELLDTTNDCLAALKNLGIDITSWDVLIIHILTLKLDVESRRQWEFHATDSNVSDELPTYKQFCDFLTNRYRAMEFLDPRFNFNNRNQNLPVNKTKSMHVSNTNCPFCSEEHKLSFCQKFKNESVDSRREFVQSNNICFCCLGSNHSARFCQANVKCRICRKKHHALLHPAGKGTSGIQSTVAQVKDTPLNNSGSTDVEGTDLADPVISLFSTKDYKVSQVLLATALLDTTSRRGEKFVIRALLDQGSQSSFITESIVQLLGLKKIPVRSQISGVGGENSLISKAMVEIEVSSRTDPNVRYQIRAYVLPSITTLLPSEKVKVTEWKEFTELVLADPGYSSPSRIDMLLGAEIYSQILQDGVKKSPVGSLVAQATSLGWILSGAVQISENLPGKIKVMHYQVNDNELLKRFWELEDEIQMSKEKMYTEEERRCEEIFAETTRRDEEGRYIVRLPVTSETPEVTNSLQIAQRRLYSLERRLKDGDLKEQYKAVINEYVTMGHMELVPENEIKKRGAIYLPHHAVVREDRETTKVRAVFDASCKGTNNMSLNDNMLIGPTLQPDLRHIVLRWRMPPICLVADIVKMYRQVKVDMADADYLRILWRDDTSQNVKHYRMLRVTFGVASSPYLAVKALQQVAIDEGHMYPMAAEKVATDFYMDDLMTGCETKEDGIKLYREMNELLAKGGFELQKWTSNSQEFLKEMKEFENKGNEDEKEIKENLKIKTDEIIKIVGLTWNRSDDSFTYKVVTPALKEPATKRSIIADISRFYDPLGWVGPSIIISKMLIQKLWLAGIDWDEAVPTEILNEWSTYREELKLLSNITIPRWIGIHTGDIIELHGFSDASKDAYAAVIYCRVIDSNGGVRVALIMAKTRVAPVRQISIPRLELCGAVLLTRLMIEVATVMNIDKSRLHAWTDSTIVLAWLNGHPNRWKVFVANRVSEILSSLDTHHWSHVSSKDNPADVASRGLFPADLIKDSMWFQGPEFLHKKQIEYLKPKDMKTELERIKIKSHGTVTQGSAVIWERFSSLTRMIRVVAYCKRFAFNARKETLEKRSGFLSTLELNEARSICIRQCQAENFHEELAMLHKNENLPKRNHLRTLNPFVDKDQILKVGGRLEHSNLNKLRKHPILIPKKSHFTNLLIDDAHRQTLHGGPQLMMCYLQSRYWIIGLRQLASSHFRKCVTCVRNSNNTQNQLMGQLPSARVTPSRAFKSSGVDYAGPFQIRTSKGRGYKSHKGYICLFVCMVTRAIHLELVTDLTSDGFLQAFKRFVARRGYCSDLWSDNGTNFTGAASELKRLFASEQNSMLSEVAEALATNGCNFHFIPSRAPNFGGLWEAGVKSVKYHLSRVIGQSTLTFEELSTVLAQVEACLNSRPLSVITCNDDENITVLTPGHFLVGEPLVVPPDRNFENSNLSSLRRWQYTQRMLQDFWRQWSKQYLNKFYQRYRWSSQNPQPKVGDIVLVKEDNLPACRWLYGRVIATHPGQDNIVRVVTLKVKNGTLKRSISKLCPLPIEN</sequence>
<dbReference type="InterPro" id="IPR008042">
    <property type="entry name" value="Retrotrans_Pao"/>
</dbReference>
<dbReference type="PANTHER" id="PTHR47331:SF5">
    <property type="entry name" value="RIBONUCLEASE H"/>
    <property type="match status" value="1"/>
</dbReference>
<dbReference type="SUPFAM" id="SSF53098">
    <property type="entry name" value="Ribonuclease H-like"/>
    <property type="match status" value="1"/>
</dbReference>
<feature type="domain" description="Integrase catalytic" evidence="3">
    <location>
        <begin position="1422"/>
        <end position="1619"/>
    </location>
</feature>
<accession>A0ABD0SP81</accession>
<feature type="domain" description="Peptidase A2" evidence="2">
    <location>
        <begin position="462"/>
        <end position="499"/>
    </location>
</feature>
<protein>
    <recommendedName>
        <fullName evidence="6">Endonuclease</fullName>
    </recommendedName>
</protein>
<dbReference type="Proteomes" id="UP001549921">
    <property type="component" value="Unassembled WGS sequence"/>
</dbReference>
<dbReference type="Gene3D" id="2.40.70.10">
    <property type="entry name" value="Acid Proteases"/>
    <property type="match status" value="1"/>
</dbReference>
<dbReference type="Pfam" id="PF17921">
    <property type="entry name" value="Integrase_H2C2"/>
    <property type="match status" value="1"/>
</dbReference>
<dbReference type="CDD" id="cd01644">
    <property type="entry name" value="RT_pepA17"/>
    <property type="match status" value="1"/>
</dbReference>
<dbReference type="Pfam" id="PF18701">
    <property type="entry name" value="DUF5641"/>
    <property type="match status" value="1"/>
</dbReference>
<dbReference type="CDD" id="cd00303">
    <property type="entry name" value="retropepsin_like"/>
    <property type="match status" value="1"/>
</dbReference>
<dbReference type="InterPro" id="IPR005312">
    <property type="entry name" value="DUF1759"/>
</dbReference>
<dbReference type="EMBL" id="JBEDNZ010000017">
    <property type="protein sequence ID" value="KAL0821649.1"/>
    <property type="molecule type" value="Genomic_DNA"/>
</dbReference>
<dbReference type="PANTHER" id="PTHR47331">
    <property type="entry name" value="PHD-TYPE DOMAIN-CONTAINING PROTEIN"/>
    <property type="match status" value="1"/>
</dbReference>
<dbReference type="SUPFAM" id="SSF56672">
    <property type="entry name" value="DNA/RNA polymerases"/>
    <property type="match status" value="1"/>
</dbReference>
<dbReference type="Pfam" id="PF03564">
    <property type="entry name" value="DUF1759"/>
    <property type="match status" value="1"/>
</dbReference>
<dbReference type="InterPro" id="IPR043502">
    <property type="entry name" value="DNA/RNA_pol_sf"/>
</dbReference>
<dbReference type="InterPro" id="IPR001995">
    <property type="entry name" value="Peptidase_A2_cat"/>
</dbReference>
<dbReference type="PROSITE" id="PS50175">
    <property type="entry name" value="ASP_PROT_RETROV"/>
    <property type="match status" value="1"/>
</dbReference>
<dbReference type="InterPro" id="IPR040676">
    <property type="entry name" value="DUF5641"/>
</dbReference>